<dbReference type="InterPro" id="IPR036047">
    <property type="entry name" value="F-box-like_dom_sf"/>
</dbReference>
<dbReference type="Gene3D" id="3.80.10.10">
    <property type="entry name" value="Ribonuclease Inhibitor"/>
    <property type="match status" value="1"/>
</dbReference>
<comment type="caution">
    <text evidence="2">The sequence shown here is derived from an EMBL/GenBank/DDBJ whole genome shotgun (WGS) entry which is preliminary data.</text>
</comment>
<dbReference type="OrthoDB" id="2823464at2759"/>
<dbReference type="Proteomes" id="UP000284706">
    <property type="component" value="Unassembled WGS sequence"/>
</dbReference>
<dbReference type="SUPFAM" id="SSF81383">
    <property type="entry name" value="F-box domain"/>
    <property type="match status" value="1"/>
</dbReference>
<organism evidence="2 3">
    <name type="scientific">Gymnopilus dilepis</name>
    <dbReference type="NCBI Taxonomy" id="231916"/>
    <lineage>
        <taxon>Eukaryota</taxon>
        <taxon>Fungi</taxon>
        <taxon>Dikarya</taxon>
        <taxon>Basidiomycota</taxon>
        <taxon>Agaricomycotina</taxon>
        <taxon>Agaricomycetes</taxon>
        <taxon>Agaricomycetidae</taxon>
        <taxon>Agaricales</taxon>
        <taxon>Agaricineae</taxon>
        <taxon>Hymenogastraceae</taxon>
        <taxon>Gymnopilus</taxon>
    </lineage>
</organism>
<proteinExistence type="predicted"/>
<dbReference type="InParanoid" id="A0A409W8Y4"/>
<keyword evidence="3" id="KW-1185">Reference proteome</keyword>
<dbReference type="InterPro" id="IPR001810">
    <property type="entry name" value="F-box_dom"/>
</dbReference>
<evidence type="ECO:0000313" key="2">
    <source>
        <dbReference type="EMBL" id="PPQ74955.1"/>
    </source>
</evidence>
<dbReference type="Gene3D" id="1.20.1280.50">
    <property type="match status" value="1"/>
</dbReference>
<reference evidence="2 3" key="1">
    <citation type="journal article" date="2018" name="Evol. Lett.">
        <title>Horizontal gene cluster transfer increased hallucinogenic mushroom diversity.</title>
        <authorList>
            <person name="Reynolds H.T."/>
            <person name="Vijayakumar V."/>
            <person name="Gluck-Thaler E."/>
            <person name="Korotkin H.B."/>
            <person name="Matheny P.B."/>
            <person name="Slot J.C."/>
        </authorList>
    </citation>
    <scope>NUCLEOTIDE SEQUENCE [LARGE SCALE GENOMIC DNA]</scope>
    <source>
        <strain evidence="2 3">SRW20</strain>
    </source>
</reference>
<dbReference type="EMBL" id="NHYE01005300">
    <property type="protein sequence ID" value="PPQ74955.1"/>
    <property type="molecule type" value="Genomic_DNA"/>
</dbReference>
<feature type="domain" description="F-box" evidence="1">
    <location>
        <begin position="13"/>
        <end position="65"/>
    </location>
</feature>
<name>A0A409W8Y4_9AGAR</name>
<sequence>MSVQNGDARVPFFSRLPPELVLRIFECNVFRPSMVEMWQVLTLMAVCSYWRDIAMSHRKWWTSLRISLNHPSEVLKELVSHFTQCSGNLPLEVIVDGIQPEGISENVMANAKIVIQGLQDHSDRVQTLLLQGDHKSFEIFDYVIALPHLETLDIPGDVFTHGSFDSFLNRSPCDHLQRLRITGFPENIKEPVVKRRLEHLSTLTHLDLEVYGLSGAFTEDFLQRLDSQNGQLKFLPHLQSLKFRRPRKFPWNLLAPAFQSTIAGRPLKSIQLYVLNFGYSFSEYMPDTKETRWLNPSGQDLKDLQSALRSVLNAGMVLQVVEVDDNFQVKRDLLERVLGL</sequence>
<dbReference type="Pfam" id="PF12937">
    <property type="entry name" value="F-box-like"/>
    <property type="match status" value="1"/>
</dbReference>
<accession>A0A409W8Y4</accession>
<protein>
    <recommendedName>
        <fullName evidence="1">F-box domain-containing protein</fullName>
    </recommendedName>
</protein>
<evidence type="ECO:0000313" key="3">
    <source>
        <dbReference type="Proteomes" id="UP000284706"/>
    </source>
</evidence>
<gene>
    <name evidence="2" type="ORF">CVT26_011669</name>
</gene>
<evidence type="ECO:0000259" key="1">
    <source>
        <dbReference type="Pfam" id="PF12937"/>
    </source>
</evidence>
<dbReference type="InterPro" id="IPR032675">
    <property type="entry name" value="LRR_dom_sf"/>
</dbReference>
<dbReference type="AlphaFoldDB" id="A0A409W8Y4"/>
<dbReference type="SUPFAM" id="SSF52047">
    <property type="entry name" value="RNI-like"/>
    <property type="match status" value="1"/>
</dbReference>